<organism evidence="2">
    <name type="scientific">marine metagenome</name>
    <dbReference type="NCBI Taxonomy" id="408172"/>
    <lineage>
        <taxon>unclassified sequences</taxon>
        <taxon>metagenomes</taxon>
        <taxon>ecological metagenomes</taxon>
    </lineage>
</organism>
<gene>
    <name evidence="2" type="ORF">METZ01_LOCUS171655</name>
</gene>
<sequence>GNYIGQFIILAITYVVLDFITLIIYGMGAKKISLWLQANPKTINLVSSAALLIIALIAAYVKV</sequence>
<proteinExistence type="predicted"/>
<dbReference type="EMBL" id="UINC01031951">
    <property type="protein sequence ID" value="SVB18801.1"/>
    <property type="molecule type" value="Genomic_DNA"/>
</dbReference>
<evidence type="ECO:0000313" key="2">
    <source>
        <dbReference type="EMBL" id="SVB18801.1"/>
    </source>
</evidence>
<accession>A0A382BZ79</accession>
<protein>
    <recommendedName>
        <fullName evidence="3">LysE family translocator</fullName>
    </recommendedName>
</protein>
<feature type="transmembrane region" description="Helical" evidence="1">
    <location>
        <begin position="42"/>
        <end position="61"/>
    </location>
</feature>
<feature type="transmembrane region" description="Helical" evidence="1">
    <location>
        <begin position="7"/>
        <end position="27"/>
    </location>
</feature>
<keyword evidence="1" id="KW-0812">Transmembrane</keyword>
<reference evidence="2" key="1">
    <citation type="submission" date="2018-05" db="EMBL/GenBank/DDBJ databases">
        <authorList>
            <person name="Lanie J.A."/>
            <person name="Ng W.-L."/>
            <person name="Kazmierczak K.M."/>
            <person name="Andrzejewski T.M."/>
            <person name="Davidsen T.M."/>
            <person name="Wayne K.J."/>
            <person name="Tettelin H."/>
            <person name="Glass J.I."/>
            <person name="Rusch D."/>
            <person name="Podicherti R."/>
            <person name="Tsui H.-C.T."/>
            <person name="Winkler M.E."/>
        </authorList>
    </citation>
    <scope>NUCLEOTIDE SEQUENCE</scope>
</reference>
<feature type="non-terminal residue" evidence="2">
    <location>
        <position position="1"/>
    </location>
</feature>
<evidence type="ECO:0008006" key="3">
    <source>
        <dbReference type="Google" id="ProtNLM"/>
    </source>
</evidence>
<keyword evidence="1" id="KW-0472">Membrane</keyword>
<name>A0A382BZ79_9ZZZZ</name>
<keyword evidence="1" id="KW-1133">Transmembrane helix</keyword>
<evidence type="ECO:0000256" key="1">
    <source>
        <dbReference type="SAM" id="Phobius"/>
    </source>
</evidence>
<dbReference type="AlphaFoldDB" id="A0A382BZ79"/>